<accession>A0A2U3E653</accession>
<dbReference type="FunFam" id="3.10.310.10:FF:000005">
    <property type="entry name" value="Proline racemase"/>
    <property type="match status" value="1"/>
</dbReference>
<dbReference type="SFLD" id="SFLDS00028">
    <property type="entry name" value="Proline_Racemase"/>
    <property type="match status" value="1"/>
</dbReference>
<dbReference type="Gene3D" id="3.10.310.10">
    <property type="entry name" value="Diaminopimelate Epimerase, Chain A, domain 1"/>
    <property type="match status" value="2"/>
</dbReference>
<feature type="region of interest" description="Disordered" evidence="2">
    <location>
        <begin position="1"/>
        <end position="29"/>
    </location>
</feature>
<dbReference type="PANTHER" id="PTHR33442:SF5">
    <property type="entry name" value="BIFUNCTIONAL TRANS-3-HYDROXY-L-PROLINE DEHYDRATASE_2-EPIMERASE"/>
    <property type="match status" value="1"/>
</dbReference>
<reference evidence="3 4" key="1">
    <citation type="journal article" date="2016" name="Front. Microbiol.">
        <title>Genome and transcriptome sequences reveal the specific parasitism of the nematophagous Purpureocillium lilacinum 36-1.</title>
        <authorList>
            <person name="Xie J."/>
            <person name="Li S."/>
            <person name="Mo C."/>
            <person name="Xiao X."/>
            <person name="Peng D."/>
            <person name="Wang G."/>
            <person name="Xiao Y."/>
        </authorList>
    </citation>
    <scope>NUCLEOTIDE SEQUENCE [LARGE SCALE GENOMIC DNA]</scope>
    <source>
        <strain evidence="3 4">36-1</strain>
    </source>
</reference>
<dbReference type="SUPFAM" id="SSF54506">
    <property type="entry name" value="Diaminopimelate epimerase-like"/>
    <property type="match status" value="1"/>
</dbReference>
<evidence type="ECO:0000256" key="1">
    <source>
        <dbReference type="ARBA" id="ARBA00007529"/>
    </source>
</evidence>
<protein>
    <submittedName>
        <fullName evidence="3">Proline racemase</fullName>
    </submittedName>
</protein>
<evidence type="ECO:0000313" key="3">
    <source>
        <dbReference type="EMBL" id="PWI69992.1"/>
    </source>
</evidence>
<dbReference type="Pfam" id="PF05544">
    <property type="entry name" value="Pro_racemase"/>
    <property type="match status" value="1"/>
</dbReference>
<sequence>MLSRANPYRTPGCDHSGTQGQRPPRFTIGDNPDVVTKLSVLGARGIFPNSADLRQGQFGGQWSSYTTTSGCVLATRSKYMSSTTIDLGPKSMVFGKVIHVVGVHAAGEVCDVVVGGVLDVPGKTMYEKMMHLWKKADRLRQLLLNEPRGSSAMCHNMILPACNPEADAGFITMEHEEYPPMSGANAIATATVLLETGMVPMLEPTTHVKLDTAAGLVAMEAECSGGKCTSVRFHNVPAFVFELDLEVSVPGLGIVKVDIAWGGMIYALVDASSVGLHIKSENGAKLVEVGEKIKRAVQEQSDPVHPENPGIRGVSILEFTEPLTDDGHHKSAVNTVVVSPGRLDRSPCGTGTCARLAVLHARGLLAPGDSFIHRSVIGTEFVGSITGTTTVGKYPAVLPTVQGSAWITSFKQVVLHPSDPFPEGFRVGDVWQM</sequence>
<dbReference type="PANTHER" id="PTHR33442">
    <property type="entry name" value="TRANS-3-HYDROXY-L-PROLINE DEHYDRATASE"/>
    <property type="match status" value="1"/>
</dbReference>
<proteinExistence type="inferred from homology"/>
<dbReference type="AlphaFoldDB" id="A0A2U3E653"/>
<dbReference type="EMBL" id="LCWV01000010">
    <property type="protein sequence ID" value="PWI69992.1"/>
    <property type="molecule type" value="Genomic_DNA"/>
</dbReference>
<gene>
    <name evidence="3" type="ORF">PCL_00136</name>
</gene>
<dbReference type="InterPro" id="IPR008794">
    <property type="entry name" value="Pro_racemase_fam"/>
</dbReference>
<dbReference type="GO" id="GO:0047580">
    <property type="term" value="F:4-hydroxyproline epimerase activity"/>
    <property type="evidence" value="ECO:0007669"/>
    <property type="project" value="TreeGrafter"/>
</dbReference>
<evidence type="ECO:0000256" key="2">
    <source>
        <dbReference type="SAM" id="MobiDB-lite"/>
    </source>
</evidence>
<evidence type="ECO:0000313" key="4">
    <source>
        <dbReference type="Proteomes" id="UP000245956"/>
    </source>
</evidence>
<organism evidence="3 4">
    <name type="scientific">Purpureocillium lilacinum</name>
    <name type="common">Paecilomyces lilacinus</name>
    <dbReference type="NCBI Taxonomy" id="33203"/>
    <lineage>
        <taxon>Eukaryota</taxon>
        <taxon>Fungi</taxon>
        <taxon>Dikarya</taxon>
        <taxon>Ascomycota</taxon>
        <taxon>Pezizomycotina</taxon>
        <taxon>Sordariomycetes</taxon>
        <taxon>Hypocreomycetidae</taxon>
        <taxon>Hypocreales</taxon>
        <taxon>Ophiocordycipitaceae</taxon>
        <taxon>Purpureocillium</taxon>
    </lineage>
</organism>
<dbReference type="Proteomes" id="UP000245956">
    <property type="component" value="Unassembled WGS sequence"/>
</dbReference>
<name>A0A2U3E653_PURLI</name>
<comment type="similarity">
    <text evidence="1">Belongs to the proline racemase family.</text>
</comment>
<comment type="caution">
    <text evidence="3">The sequence shown here is derived from an EMBL/GenBank/DDBJ whole genome shotgun (WGS) entry which is preliminary data.</text>
</comment>